<comment type="caution">
    <text evidence="2">The sequence shown here is derived from an EMBL/GenBank/DDBJ whole genome shotgun (WGS) entry which is preliminary data.</text>
</comment>
<feature type="compositionally biased region" description="Basic residues" evidence="1">
    <location>
        <begin position="1151"/>
        <end position="1164"/>
    </location>
</feature>
<feature type="region of interest" description="Disordered" evidence="1">
    <location>
        <begin position="785"/>
        <end position="838"/>
    </location>
</feature>
<protein>
    <recommendedName>
        <fullName evidence="4">PH domain-containing protein</fullName>
    </recommendedName>
</protein>
<dbReference type="InterPro" id="IPR011993">
    <property type="entry name" value="PH-like_dom_sf"/>
</dbReference>
<feature type="region of interest" description="Disordered" evidence="1">
    <location>
        <begin position="1360"/>
        <end position="1396"/>
    </location>
</feature>
<dbReference type="Gene3D" id="2.30.29.30">
    <property type="entry name" value="Pleckstrin-homology domain (PH domain)/Phosphotyrosine-binding domain (PTB)"/>
    <property type="match status" value="1"/>
</dbReference>
<evidence type="ECO:0000256" key="1">
    <source>
        <dbReference type="SAM" id="MobiDB-lite"/>
    </source>
</evidence>
<feature type="region of interest" description="Disordered" evidence="1">
    <location>
        <begin position="1135"/>
        <end position="1186"/>
    </location>
</feature>
<sequence>MCISPPPPLWPRFFTKAVRSPFETKWVVLHNTRFAPDGDLQSTEPDLKEFHPVLYVYSSRAHTKPSHMCSLGECFAFPAEQLLTNHAQDADGHRSKDHGKRGSMYKYIFGIFFLSERCYFFKTSTAAEMARWIAVINVAAPPMDINLYRTLCSIARASSSDELDSVQKLHNSFSLKPQERLVAVASSPKVTVYLTDNHVCVSEPATKRDGGKHPFLLTTGAEGAEAEGGDGSTLQTSVKMGSSSAMGQGGLVMSSLMTTSRDIPFELTLNGQVDRAHHGKHSDDDREEEWEGDDGQDEDVLEAMKHTVGLEVPRTIQAYALLQLIEDLRFLSGLGEAGLKMLSDLEALPDLPESALECLPPSLSDAFNTNYSSSEHLITFKKHAQTHRPLPPCHVASMQCFSRFQTSLEILNISNTSLPMRWLPTTAIISKRYHAYRGSKASGETRPVDCYLNLYSADNMGSSQSARFGPNTWVPIMASRLCNASVTHAPRRGKKAKKAAGALPAGDSPAPVKAADANLWSDSQQRVIQEYVESICSEGRSIERMIILYKASERSSPSLQILHVPPSIPMEGFMAVAEQLRGAIRDPLSETAVKDLTERHLASVSALKSFYSQSDFRARFKPFKLPVTEARQFSFPGCTLIHEIRGKGKRYIPGGRLNVTQHHLAFRGHNADLNVDIHEVIPLGKGVKVERLSDTSIHVFGDRQRHMSSLEKNRIGVDDDDGMDFGVTGDYSEDEEEGGSLVKAATVSFSTTFDLGEGHELWADYILQISEDLSGEVPPSVLEIPNGNGSRALVDASPTNSSPISEAGADGAHGDSGVDAVGTEGSLGAEGMDAPVASAESGDAPMVLFSRLLEGGATRATMVKCSESVLAEGRTDNTDDVEGATVVVKHRCMFIVDPTPYSASNTREQDPDRSRVYAAYDLALSYVKEVKRTDTETRVRLLTVGMDTSRVALCHKAKRWMPYMVDTAIQAGKAVSPDTATGAFIKHVSQGNVVDVLLTFSNSSSKFDCDAFVSTLRRQRWTAPDDHGFERQLKDTYDKSMSVEGRLTELLAGIGISSGQYVAPSVKCQCSLDALKPLVLSENGQLPPETEAFGPFQGSLVLTRDKMVFVTLQSRLTIYVLIPYSDVVTLGDPPISISHGARDRQKERSRQTRRMRRKLLRGVKKAQGGGHPKDQGDVEEEVAEGGQDRKAYPECVTLGVSSTTFTGAISGLDSSACGMYEVQTSGTSVYEPCAVRFYKLGPDHLVHSTNMADLVFHAHRLPPLSLSRGNPSSICLRLRTSARDGTLAAGVQVLIRRLDRDRSGASSRFPFTDSVFVCLSGSTLFLYRDSSSPFPFGTVRVEAGEGADGEVLPPASVVTISDRGFTDEDSDSEQDVGEDPDFSCSDSDGPEEEAPALPDSHCLMLWFNAAKPLDVNLPDEAEGYAKYSLVSQQQKKGAHRMKQDADEEHFIVIRTVVPEREQKTLTRWAKELNDCVVTQQTSLLALAKRAFRPPLTAKTCSVVTRPILEFFFSFSAASTYRPGRFTRQARLRVQKVVGSGTQVQGDTMLVSVMPTLREARFTSFYANQIVDVCQDGAEGELVSIQYVSKDDIRHTLVLEPDLSPDMPFVGPDKVKQLPRPKQRVREIVKVLLYLTWQSDLPKGE</sequence>
<proteinExistence type="predicted"/>
<accession>A0A9K3CSU5</accession>
<feature type="compositionally biased region" description="Acidic residues" evidence="1">
    <location>
        <begin position="285"/>
        <end position="295"/>
    </location>
</feature>
<evidence type="ECO:0008006" key="4">
    <source>
        <dbReference type="Google" id="ProtNLM"/>
    </source>
</evidence>
<name>A0A9K3CSU5_9EUKA</name>
<dbReference type="SUPFAM" id="SSF50729">
    <property type="entry name" value="PH domain-like"/>
    <property type="match status" value="1"/>
</dbReference>
<gene>
    <name evidence="2" type="ORF">KIPB_003074</name>
</gene>
<dbReference type="CDD" id="cd00821">
    <property type="entry name" value="PH"/>
    <property type="match status" value="1"/>
</dbReference>
<reference evidence="2 3" key="1">
    <citation type="journal article" date="2018" name="PLoS ONE">
        <title>The draft genome of Kipferlia bialata reveals reductive genome evolution in fornicate parasites.</title>
        <authorList>
            <person name="Tanifuji G."/>
            <person name="Takabayashi S."/>
            <person name="Kume K."/>
            <person name="Takagi M."/>
            <person name="Nakayama T."/>
            <person name="Kamikawa R."/>
            <person name="Inagaki Y."/>
            <person name="Hashimoto T."/>
        </authorList>
    </citation>
    <scope>NUCLEOTIDE SEQUENCE [LARGE SCALE GENOMIC DNA]</scope>
    <source>
        <strain evidence="2">NY0173</strain>
    </source>
</reference>
<evidence type="ECO:0000313" key="2">
    <source>
        <dbReference type="EMBL" id="GIQ82011.1"/>
    </source>
</evidence>
<dbReference type="EMBL" id="BDIP01000560">
    <property type="protein sequence ID" value="GIQ82011.1"/>
    <property type="molecule type" value="Genomic_DNA"/>
</dbReference>
<feature type="compositionally biased region" description="Basic and acidic residues" evidence="1">
    <location>
        <begin position="1140"/>
        <end position="1150"/>
    </location>
</feature>
<organism evidence="2 3">
    <name type="scientific">Kipferlia bialata</name>
    <dbReference type="NCBI Taxonomy" id="797122"/>
    <lineage>
        <taxon>Eukaryota</taxon>
        <taxon>Metamonada</taxon>
        <taxon>Carpediemonas-like organisms</taxon>
        <taxon>Kipferlia</taxon>
    </lineage>
</organism>
<keyword evidence="3" id="KW-1185">Reference proteome</keyword>
<feature type="compositionally biased region" description="Acidic residues" evidence="1">
    <location>
        <begin position="1367"/>
        <end position="1381"/>
    </location>
</feature>
<dbReference type="Proteomes" id="UP000265618">
    <property type="component" value="Unassembled WGS sequence"/>
</dbReference>
<evidence type="ECO:0000313" key="3">
    <source>
        <dbReference type="Proteomes" id="UP000265618"/>
    </source>
</evidence>
<feature type="region of interest" description="Disordered" evidence="1">
    <location>
        <begin position="274"/>
        <end position="295"/>
    </location>
</feature>